<reference evidence="2 4" key="2">
    <citation type="submission" date="2014-03" db="EMBL/GenBank/DDBJ databases">
        <authorList>
            <person name="Urmite Genomes U."/>
        </authorList>
    </citation>
    <scope>NUCLEOTIDE SEQUENCE [LARGE SCALE GENOMIC DNA]</scope>
    <source>
        <strain evidence="2 4">S1</strain>
    </source>
</reference>
<dbReference type="PANTHER" id="PTHR36842:SF1">
    <property type="entry name" value="PROTEIN TOLB"/>
    <property type="match status" value="1"/>
</dbReference>
<feature type="transmembrane region" description="Helical" evidence="1">
    <location>
        <begin position="380"/>
        <end position="399"/>
    </location>
</feature>
<feature type="transmembrane region" description="Helical" evidence="1">
    <location>
        <begin position="405"/>
        <end position="428"/>
    </location>
</feature>
<dbReference type="STRING" id="171693.BN988_01041"/>
<gene>
    <name evidence="2" type="ORF">BN988_01041</name>
    <name evidence="3" type="ORF">OPHB3_2277</name>
</gene>
<keyword evidence="1" id="KW-0472">Membrane</keyword>
<dbReference type="Gene3D" id="2.120.10.30">
    <property type="entry name" value="TolB, C-terminal domain"/>
    <property type="match status" value="2"/>
</dbReference>
<dbReference type="OrthoDB" id="2386786at2"/>
<organism evidence="2 4">
    <name type="scientific">Oceanobacillus picturae</name>
    <dbReference type="NCBI Taxonomy" id="171693"/>
    <lineage>
        <taxon>Bacteria</taxon>
        <taxon>Bacillati</taxon>
        <taxon>Bacillota</taxon>
        <taxon>Bacilli</taxon>
        <taxon>Bacillales</taxon>
        <taxon>Bacillaceae</taxon>
        <taxon>Oceanobacillus</taxon>
    </lineage>
</organism>
<evidence type="ECO:0000313" key="4">
    <source>
        <dbReference type="Proteomes" id="UP000028863"/>
    </source>
</evidence>
<accession>W9AIV3</accession>
<evidence type="ECO:0000313" key="2">
    <source>
        <dbReference type="EMBL" id="CDO02571.1"/>
    </source>
</evidence>
<feature type="transmembrane region" description="Helical" evidence="1">
    <location>
        <begin position="349"/>
        <end position="368"/>
    </location>
</feature>
<keyword evidence="1" id="KW-1133">Transmembrane helix</keyword>
<evidence type="ECO:0000256" key="1">
    <source>
        <dbReference type="SAM" id="Phobius"/>
    </source>
</evidence>
<dbReference type="SUPFAM" id="SSF82171">
    <property type="entry name" value="DPP6 N-terminal domain-like"/>
    <property type="match status" value="1"/>
</dbReference>
<sequence length="436" mass="48612">MTRKHWFFIAIAITGALLVSAVSFALFKDSDPYKDFTGLGSSIAISPDDKEIAFSAYQEGEEAIYIADIDGKDVKRVVDIKGKRLHNPVFSFTSDELLFLAEGEEGTNVLYSKPLDGEPDQQTGETLHIRDAVFGPDKSIYIIAMKASEFNKEPGETTEGFDLYHIKEGSDIPKKLTEENHFSMDNLSVSENGEAIYYSDFKGENERLYRYTLAEQSVTEEVSAQGLEIEDMYNNSLAPDGKHIAFSAVSEESKDSSLFEYDLFVKNMDNGKTKQLTDLNSAIESPTYFHDQDTIAFLEHTNWPNDPAIYSLKRIDTNGENMATIELDLPLLDHAGEGTSNQNSLVNPYMIGGLYVLFLVLWSFYLLPKGKIFIYRPVKISSLITILVFAASFVVAFLGKPWLGIGLGMVAGGLFICTLIAFICTLLLRIWESSPD</sequence>
<evidence type="ECO:0000313" key="3">
    <source>
        <dbReference type="EMBL" id="GAQ18338.1"/>
    </source>
</evidence>
<dbReference type="Proteomes" id="UP000052946">
    <property type="component" value="Unassembled WGS sequence"/>
</dbReference>
<dbReference type="RefSeq" id="WP_036573721.1">
    <property type="nucleotide sequence ID" value="NZ_BBXV01000026.1"/>
</dbReference>
<reference evidence="2 4" key="1">
    <citation type="submission" date="2014-03" db="EMBL/GenBank/DDBJ databases">
        <title>Draft genome sequencing of Oceanobacillus picturae strain S1 isolated from human gut.</title>
        <authorList>
            <person name="Croce O."/>
            <person name="Lagier J.C."/>
            <person name="Raoult D."/>
        </authorList>
    </citation>
    <scope>NUCLEOTIDE SEQUENCE [LARGE SCALE GENOMIC DNA]</scope>
    <source>
        <strain evidence="2 4">S1</strain>
    </source>
</reference>
<comment type="caution">
    <text evidence="2">The sequence shown here is derived from an EMBL/GenBank/DDBJ whole genome shotgun (WGS) entry which is preliminary data.</text>
</comment>
<name>W9AIV3_9BACI</name>
<evidence type="ECO:0000313" key="5">
    <source>
        <dbReference type="Proteomes" id="UP000052946"/>
    </source>
</evidence>
<dbReference type="InterPro" id="IPR011042">
    <property type="entry name" value="6-blade_b-propeller_TolB-like"/>
</dbReference>
<dbReference type="EMBL" id="CCAX010000001">
    <property type="protein sequence ID" value="CDO02571.1"/>
    <property type="molecule type" value="Genomic_DNA"/>
</dbReference>
<protein>
    <submittedName>
        <fullName evidence="2">Translocation protein TolB</fullName>
    </submittedName>
</protein>
<reference evidence="3 5" key="4">
    <citation type="journal article" date="2016" name="Genome Announc.">
        <title>Draft Genome Sequence of Oceanobacillus picturae Heshi-B3, Isolated from Fermented Rice Bran in a Traditional Japanese Seafood Dish.</title>
        <authorList>
            <person name="Akuzawa S."/>
            <person name="Nagaoka J."/>
            <person name="Kanekatsu M."/>
            <person name="Kanesaki Y."/>
            <person name="Suzuki T."/>
        </authorList>
    </citation>
    <scope>NUCLEOTIDE SEQUENCE [LARGE SCALE GENOMIC DNA]</scope>
    <source>
        <strain evidence="3 5">Heshi-B3</strain>
    </source>
</reference>
<reference evidence="5" key="3">
    <citation type="submission" date="2015-07" db="EMBL/GenBank/DDBJ databases">
        <title>Draft Genome Sequence of Oceanobacillus picturae Heshi-B3 that Was Isolated from Fermented Rice Bran with Aging Salted Mackerel, Which Was Named Heshiko as Traditional Fermented Seafood in Japan.</title>
        <authorList>
            <person name="Akuzawa S."/>
            <person name="Nakagawa J."/>
            <person name="Kanekatsu T."/>
            <person name="Kanesaki Y."/>
            <person name="Suzuki T."/>
        </authorList>
    </citation>
    <scope>NUCLEOTIDE SEQUENCE [LARGE SCALE GENOMIC DNA]</scope>
    <source>
        <strain evidence="5">Heshi-B3</strain>
    </source>
</reference>
<keyword evidence="1" id="KW-0812">Transmembrane</keyword>
<keyword evidence="4" id="KW-1185">Reference proteome</keyword>
<dbReference type="EMBL" id="BBXV01000026">
    <property type="protein sequence ID" value="GAQ18338.1"/>
    <property type="molecule type" value="Genomic_DNA"/>
</dbReference>
<dbReference type="PANTHER" id="PTHR36842">
    <property type="entry name" value="PROTEIN TOLB HOMOLOG"/>
    <property type="match status" value="1"/>
</dbReference>
<dbReference type="eggNOG" id="COG0823">
    <property type="taxonomic scope" value="Bacteria"/>
</dbReference>
<dbReference type="AlphaFoldDB" id="W9AIV3"/>
<dbReference type="Proteomes" id="UP000028863">
    <property type="component" value="Unassembled WGS sequence"/>
</dbReference>
<proteinExistence type="predicted"/>